<accession>A0ACB9TGM8</accession>
<protein>
    <submittedName>
        <fullName evidence="1">Tyrosine-protein kinase receptor</fullName>
    </submittedName>
</protein>
<keyword evidence="2" id="KW-1185">Reference proteome</keyword>
<reference evidence="1" key="1">
    <citation type="submission" date="2022-04" db="EMBL/GenBank/DDBJ databases">
        <title>Chromosome-scale genome assembly of Holotrichia oblita Faldermann.</title>
        <authorList>
            <person name="Rongchong L."/>
        </authorList>
    </citation>
    <scope>NUCLEOTIDE SEQUENCE</scope>
    <source>
        <strain evidence="1">81SQS9</strain>
    </source>
</reference>
<gene>
    <name evidence="1" type="ORF">MML48_3g00018609</name>
</gene>
<evidence type="ECO:0000313" key="1">
    <source>
        <dbReference type="EMBL" id="KAI4466043.1"/>
    </source>
</evidence>
<keyword evidence="1" id="KW-0675">Receptor</keyword>
<proteinExistence type="predicted"/>
<name>A0ACB9TGM8_HOLOL</name>
<organism evidence="1 2">
    <name type="scientific">Holotrichia oblita</name>
    <name type="common">Chafer beetle</name>
    <dbReference type="NCBI Taxonomy" id="644536"/>
    <lineage>
        <taxon>Eukaryota</taxon>
        <taxon>Metazoa</taxon>
        <taxon>Ecdysozoa</taxon>
        <taxon>Arthropoda</taxon>
        <taxon>Hexapoda</taxon>
        <taxon>Insecta</taxon>
        <taxon>Pterygota</taxon>
        <taxon>Neoptera</taxon>
        <taxon>Endopterygota</taxon>
        <taxon>Coleoptera</taxon>
        <taxon>Polyphaga</taxon>
        <taxon>Scarabaeiformia</taxon>
        <taxon>Scarabaeidae</taxon>
        <taxon>Melolonthinae</taxon>
        <taxon>Holotrichia</taxon>
    </lineage>
</organism>
<dbReference type="Proteomes" id="UP001056778">
    <property type="component" value="Chromosome 3"/>
</dbReference>
<keyword evidence="1" id="KW-0808">Transferase</keyword>
<dbReference type="EMBL" id="CM043017">
    <property type="protein sequence ID" value="KAI4466043.1"/>
    <property type="molecule type" value="Genomic_DNA"/>
</dbReference>
<comment type="caution">
    <text evidence="1">The sequence shown here is derived from an EMBL/GenBank/DDBJ whole genome shotgun (WGS) entry which is preliminary data.</text>
</comment>
<evidence type="ECO:0000313" key="2">
    <source>
        <dbReference type="Proteomes" id="UP001056778"/>
    </source>
</evidence>
<sequence>MGITGATNSTRTASLETIGAGPLELYVKAEAMAAIFRLKANKVWYSNVGIAGHTDTTGTVLDEPLLQMPTDSTAPEIIFTEKVKISIPNRDQPRGDFVDSDNWFTDGSKYNFFIMAVINFGWKAQILLAIYLCLTIAFPTTSAREKCLKMDQEVPNRYIHFEGMSLNLTIESSNRPTHQIISHIFKIFAQEVLGYPNVDVINIVDDFDVDEIVTRLSGPVSEDHRKSIPKSVINLEVWVPPHKDMVDTLRSTTVKEYGNLRPPVTFGWFIPKNLTNHIIKIDKTWRQDDGAVQWTIFRNKDFITAFEITNETLRMEIEKLSRTNSDKHTYYCSHATFCKNGYYIPEICQQDDCALLLAPHFNGTEFIIDQIEREHLKVKVLWLGDNLKAAMNMINATYLANNINKSFVVLSWSPSEIIYPEDDYISINFRQCNPTDIADRPLISINEMCPYEMWRIEKLMWNKLEDQARGVYDTVNKIQFTKSDYQNLLDIYYKFAGRSYEEMACKWLRENQNMTTIYWTIPTERTPEIHIGGIFPIQSASYKGTGIVHGAKMAIAAANKLIFTNYKLSMYVLDGQCKPEKVMKAFIDYIKDETALRTLVGVLGPACSETVEPIASVSRLFRTLVISYSAEGASFADREKISLLLPNYRVAALTEDGQKYTEYLSMMQNILADNGISFIANVKFPRERKMLPMTTYLETLKKKRSRIIIADINDEAARSVMCEAHKLEMTMKHGYVWFLPSWLNETWYNTTYYNQRFNESIDCSMNVMVNAINGYFSISHAFWAQDDAVMQENKTVAEWKQSYREKASNITSDYAGFAYDAVWTYALALDKLIKHDPEALTDLHSENATKKLVKYVQETDFNGVSGRIKFRGGPSRFSTTIHLTQWYNHTRTVVGWFYPNVTDNTTEILGGTLHLNKTNIRWTGGQVPDDGREAEESCALAGIARALDIGCEMAIVILNVTIFCFVILLIMIPILYYKKKIDNRMTKTQRYMQQLGIDPDMTSLTDLDKWEIPREHVVINRKLGQGAFGTVYGGEALIEPENGWVAVAVKTLKMGSTAEEKIDFLSEAEAMKRFDHKNIVRLLGLCTRSEPVYTIMEFMLYGDLKTFLLARRHLVRTKSEEYMEVSSKKLTSMALDVARALSYLAEKKYVHRDVASRNCLVNASRVVKLADFGMTRAMYESDYYRFNRKGMLPVRWMAPESLSLGVFSTSSDIWSYGVLLYEIITFGSFPFQGLSNNQVLEYVKTGHILDIPSGVKPQLEVFLKSCWNQDSKRRPKATEIVEFLANNPQLISPVIEGPIAAVEMEGTDDLEVHLPGEFRKQSSVTSRHFPNGDITRSQTLHISADADMIQLEHVCPKEPLLKGSASFGGTAGYVHLQSSQPDLLSDSDIDYTQHNTANGSIYTKCN</sequence>
<keyword evidence="1" id="KW-0418">Kinase</keyword>